<protein>
    <recommendedName>
        <fullName evidence="3">F-box domain-containing protein</fullName>
    </recommendedName>
</protein>
<proteinExistence type="predicted"/>
<sequence length="591" mass="67480">MSTEPHAALLLPEIILCLGKHLDRKDFLACLVVCRLWHGHLIRLLWHDLVLPQKYHVMTSTTGHKASQFPPTDAFKERGDLVRSLVCNSLKHHLHYLVPNCNQLTTLEIDDLTEQTALPLLRLNKASLGSVHLKRDRLDTKVRTPSAQLELLTALKDCANLDRLWLSNVQVDGWGSSEEDQEKRKLIGARREPLLSLPSSVCSNQFYEIADRLTQLGIVKEVIRTPPNPQDVFYRLWKLTLIESSLTYKDQIQLISQCQYLTHLRLQLTRRKRSYYSEDNFLPYTYNTIEHSLLEAENEGIHLARLEVCPITHLDISRSTLLDAEIAELLVHFPRLIAFTAQGTHLGPKSIMVLCTGARSNELQELDVTDTAGESAWIQDLLSSCSGLRVFRATSILARDVALGSKPKSSAFWSNTVFSHSSSTTPNCSFWTCLGLEELYLSIIQVPTIEVDVDESLLIGMSRRMLMLVYDQLARLTQLRVLSLGGDSTSTWFRTETLELSLASGLGKLETLRELRELNFRFMDHRLTMAEVEWMMAHWPRLRKVTGTIGAEVEIVEDEGEVVSESRRTQRVDRHELYLQRQYPLVEFSTR</sequence>
<keyword evidence="2" id="KW-1185">Reference proteome</keyword>
<dbReference type="AlphaFoldDB" id="A0A086TJA2"/>
<gene>
    <name evidence="1" type="ORF">MVEG_12183</name>
</gene>
<dbReference type="Proteomes" id="UP000243308">
    <property type="component" value="Unassembled WGS sequence"/>
</dbReference>
<dbReference type="InterPro" id="IPR032675">
    <property type="entry name" value="LRR_dom_sf"/>
</dbReference>
<name>A0A086TJA2_9FUNG</name>
<organism evidence="1 2">
    <name type="scientific">Podila verticillata NRRL 6337</name>
    <dbReference type="NCBI Taxonomy" id="1069443"/>
    <lineage>
        <taxon>Eukaryota</taxon>
        <taxon>Fungi</taxon>
        <taxon>Fungi incertae sedis</taxon>
        <taxon>Mucoromycota</taxon>
        <taxon>Mortierellomycotina</taxon>
        <taxon>Mortierellomycetes</taxon>
        <taxon>Mortierellales</taxon>
        <taxon>Mortierellaceae</taxon>
        <taxon>Podila</taxon>
    </lineage>
</organism>
<evidence type="ECO:0000313" key="2">
    <source>
        <dbReference type="Proteomes" id="UP000243308"/>
    </source>
</evidence>
<evidence type="ECO:0000313" key="1">
    <source>
        <dbReference type="EMBL" id="KFH62029.1"/>
    </source>
</evidence>
<dbReference type="SUPFAM" id="SSF52047">
    <property type="entry name" value="RNI-like"/>
    <property type="match status" value="1"/>
</dbReference>
<evidence type="ECO:0008006" key="3">
    <source>
        <dbReference type="Google" id="ProtNLM"/>
    </source>
</evidence>
<accession>A0A086TJA2</accession>
<dbReference type="OrthoDB" id="2397128at2759"/>
<dbReference type="EMBL" id="KN042434">
    <property type="protein sequence ID" value="KFH62029.1"/>
    <property type="molecule type" value="Genomic_DNA"/>
</dbReference>
<dbReference type="SUPFAM" id="SSF81383">
    <property type="entry name" value="F-box domain"/>
    <property type="match status" value="1"/>
</dbReference>
<dbReference type="InterPro" id="IPR036047">
    <property type="entry name" value="F-box-like_dom_sf"/>
</dbReference>
<dbReference type="Gene3D" id="3.80.10.10">
    <property type="entry name" value="Ribonuclease Inhibitor"/>
    <property type="match status" value="1"/>
</dbReference>
<reference evidence="1 2" key="1">
    <citation type="submission" date="2011-02" db="EMBL/GenBank/DDBJ databases">
        <title>The Genome Sequence of Mortierella verticillata NRRL 6337.</title>
        <authorList>
            <consortium name="The Broad Institute Genome Sequencing Platform"/>
            <person name="Russ C."/>
            <person name="Cuomo C."/>
            <person name="Burger G."/>
            <person name="Gray M.W."/>
            <person name="Holland P.W.H."/>
            <person name="King N."/>
            <person name="Lang F.B.F."/>
            <person name="Roger A.J."/>
            <person name="Ruiz-Trillo I."/>
            <person name="Young S.K."/>
            <person name="Zeng Q."/>
            <person name="Gargeya S."/>
            <person name="Alvarado L."/>
            <person name="Berlin A."/>
            <person name="Chapman S.B."/>
            <person name="Chen Z."/>
            <person name="Freedman E."/>
            <person name="Gellesch M."/>
            <person name="Goldberg J."/>
            <person name="Griggs A."/>
            <person name="Gujja S."/>
            <person name="Heilman E."/>
            <person name="Heiman D."/>
            <person name="Howarth C."/>
            <person name="Mehta T."/>
            <person name="Neiman D."/>
            <person name="Pearson M."/>
            <person name="Roberts A."/>
            <person name="Saif S."/>
            <person name="Shea T."/>
            <person name="Shenoy N."/>
            <person name="Sisk P."/>
            <person name="Stolte C."/>
            <person name="Sykes S."/>
            <person name="White J."/>
            <person name="Yandava C."/>
            <person name="Haas B."/>
            <person name="Nusbaum C."/>
            <person name="Birren B."/>
        </authorList>
    </citation>
    <scope>NUCLEOTIDE SEQUENCE [LARGE SCALE GENOMIC DNA]</scope>
    <source>
        <strain evidence="1 2">NRRL 6337</strain>
    </source>
</reference>